<dbReference type="InterPro" id="IPR005164">
    <property type="entry name" value="Allantoicase"/>
</dbReference>
<dbReference type="Proteomes" id="UP000046373">
    <property type="component" value="Unassembled WGS sequence"/>
</dbReference>
<sequence>MNMIEKGPAHDAYAMPELKEDFAAEVDLASRWLGGSVLAASDESFGEKESLLTPTPSAFVPGNYGPRGEIVDGWETKRRREPGHDWALIRLGAAGIITGIDVDTSFFTGNFPTTCRIEACGAEAYPSPKALLSAETEWIEIVPRSPLKGDAHNRFDVSDRRRFTHVRLSAFPDGGIARLRVYGHVLPDPRTFDGLTIDLASQDHGGQVVTSSDGFYTSAAMLNRPDKARNMGDGWETRRRRDDGNDHAIIRLALLGHVRLVEIDTAHFKYNASAEVALSGAGEALPGDDGWQPLLTRRLLQPDTRHVFRVAETSEPVSYVRLDAYPDGGISRVRLWGKVDPAARRVAGYRWFNALPAGQAMQVLAEQGVSRDLAERLIAARPLAEGGIASFAGVASVGVKSMLDGPGDEA</sequence>
<dbReference type="SUPFAM" id="SSF49785">
    <property type="entry name" value="Galactose-binding domain-like"/>
    <property type="match status" value="2"/>
</dbReference>
<feature type="domain" description="Allantoicase" evidence="3">
    <location>
        <begin position="34"/>
        <end position="185"/>
    </location>
</feature>
<comment type="catalytic activity">
    <reaction evidence="2">
        <text>allantoate + H2O = (S)-ureidoglycolate + urea</text>
        <dbReference type="Rhea" id="RHEA:11016"/>
        <dbReference type="ChEBI" id="CHEBI:15377"/>
        <dbReference type="ChEBI" id="CHEBI:16199"/>
        <dbReference type="ChEBI" id="CHEBI:17536"/>
        <dbReference type="ChEBI" id="CHEBI:57296"/>
        <dbReference type="EC" id="3.5.3.4"/>
    </reaction>
</comment>
<dbReference type="EMBL" id="CCNB01000003">
    <property type="protein sequence ID" value="CDX22456.1"/>
    <property type="molecule type" value="Genomic_DNA"/>
</dbReference>
<evidence type="ECO:0000256" key="1">
    <source>
        <dbReference type="ARBA" id="ARBA00009242"/>
    </source>
</evidence>
<comment type="pathway">
    <text evidence="2">Nitrogen metabolism; (S)-allantoin degradation; (S)-ureidoglycolate from allantoate (aminidohydrolase route): step 1/1.</text>
</comment>
<evidence type="ECO:0000259" key="3">
    <source>
        <dbReference type="Pfam" id="PF03561"/>
    </source>
</evidence>
<protein>
    <recommendedName>
        <fullName evidence="2">Probable allantoicase</fullName>
        <ecNumber evidence="2">3.5.3.4</ecNumber>
    </recommendedName>
    <alternativeName>
        <fullName evidence="2">Allantoate amidinohydrolase</fullName>
    </alternativeName>
</protein>
<name>A0A090E5G5_MESPL</name>
<dbReference type="InterPro" id="IPR008979">
    <property type="entry name" value="Galactose-bd-like_sf"/>
</dbReference>
<keyword evidence="2 4" id="KW-0378">Hydrolase</keyword>
<dbReference type="InterPro" id="IPR015908">
    <property type="entry name" value="Allantoicase_dom"/>
</dbReference>
<gene>
    <name evidence="2 4" type="primary">alc</name>
    <name evidence="4" type="ORF">MPLDJ20_110449</name>
</gene>
<dbReference type="PANTHER" id="PTHR12045:SF3">
    <property type="entry name" value="INACTIVE ALLANTOICASE-RELATED"/>
    <property type="match status" value="1"/>
</dbReference>
<dbReference type="PANTHER" id="PTHR12045">
    <property type="entry name" value="ALLANTOICASE"/>
    <property type="match status" value="1"/>
</dbReference>
<dbReference type="NCBIfam" id="TIGR02961">
    <property type="entry name" value="allantoicase"/>
    <property type="match status" value="1"/>
</dbReference>
<evidence type="ECO:0000313" key="4">
    <source>
        <dbReference type="EMBL" id="CDX22456.1"/>
    </source>
</evidence>
<comment type="similarity">
    <text evidence="1 2">Belongs to the allantoicase family.</text>
</comment>
<dbReference type="GO" id="GO:0006144">
    <property type="term" value="P:purine nucleobase metabolic process"/>
    <property type="evidence" value="ECO:0007669"/>
    <property type="project" value="UniProtKB-KW"/>
</dbReference>
<proteinExistence type="inferred from homology"/>
<evidence type="ECO:0000256" key="2">
    <source>
        <dbReference type="HAMAP-Rule" id="MF_00813"/>
    </source>
</evidence>
<keyword evidence="2" id="KW-0659">Purine metabolism</keyword>
<dbReference type="AlphaFoldDB" id="A0A090E5G5"/>
<reference evidence="4 5" key="1">
    <citation type="submission" date="2014-08" db="EMBL/GenBank/DDBJ databases">
        <authorList>
            <person name="Moulin Lionel"/>
        </authorList>
    </citation>
    <scope>NUCLEOTIDE SEQUENCE [LARGE SCALE GENOMIC DNA]</scope>
</reference>
<accession>A0A090E5G5</accession>
<dbReference type="Gene3D" id="2.60.120.260">
    <property type="entry name" value="Galactose-binding domain-like"/>
    <property type="match status" value="2"/>
</dbReference>
<dbReference type="HAMAP" id="MF_00813">
    <property type="entry name" value="Allantoicase"/>
    <property type="match status" value="1"/>
</dbReference>
<dbReference type="GO" id="GO:0004037">
    <property type="term" value="F:allantoicase activity"/>
    <property type="evidence" value="ECO:0007669"/>
    <property type="project" value="UniProtKB-UniRule"/>
</dbReference>
<dbReference type="Pfam" id="PF03561">
    <property type="entry name" value="Allantoicase"/>
    <property type="match status" value="2"/>
</dbReference>
<evidence type="ECO:0000313" key="5">
    <source>
        <dbReference type="Proteomes" id="UP000046373"/>
    </source>
</evidence>
<dbReference type="GO" id="GO:0000256">
    <property type="term" value="P:allantoin catabolic process"/>
    <property type="evidence" value="ECO:0007669"/>
    <property type="project" value="UniProtKB-UniRule"/>
</dbReference>
<feature type="domain" description="Allantoicase" evidence="3">
    <location>
        <begin position="205"/>
        <end position="339"/>
    </location>
</feature>
<dbReference type="EC" id="3.5.3.4" evidence="2"/>
<organism evidence="4 5">
    <name type="scientific">Mesorhizobium plurifarium</name>
    <dbReference type="NCBI Taxonomy" id="69974"/>
    <lineage>
        <taxon>Bacteria</taxon>
        <taxon>Pseudomonadati</taxon>
        <taxon>Pseudomonadota</taxon>
        <taxon>Alphaproteobacteria</taxon>
        <taxon>Hyphomicrobiales</taxon>
        <taxon>Phyllobacteriaceae</taxon>
        <taxon>Mesorhizobium</taxon>
    </lineage>
</organism>
<dbReference type="UniPathway" id="UPA00395">
    <property type="reaction ID" value="UER00654"/>
</dbReference>